<dbReference type="InterPro" id="IPR043017">
    <property type="entry name" value="WIYLD_dom_sf"/>
</dbReference>
<dbReference type="OrthoDB" id="1898570at2759"/>
<keyword evidence="3" id="KW-1185">Reference proteome</keyword>
<reference evidence="4" key="2">
    <citation type="submission" date="2025-08" db="UniProtKB">
        <authorList>
            <consortium name="RefSeq"/>
        </authorList>
    </citation>
    <scope>IDENTIFICATION</scope>
    <source>
        <tissue evidence="4">Leaves</tissue>
    </source>
</reference>
<evidence type="ECO:0000259" key="2">
    <source>
        <dbReference type="Pfam" id="PF10440"/>
    </source>
</evidence>
<dbReference type="PANTHER" id="PTHR34271:SF1">
    <property type="entry name" value="NUCLEOLAR HISTONE METHYLTRANSFERASE-RELATED PROTEIN"/>
    <property type="match status" value="1"/>
</dbReference>
<proteinExistence type="predicted"/>
<protein>
    <submittedName>
        <fullName evidence="4">Uncharacterized protein isoform X1</fullName>
    </submittedName>
</protein>
<dbReference type="InterPro" id="IPR018848">
    <property type="entry name" value="WIYLD_domain"/>
</dbReference>
<organism evidence="3 4">
    <name type="scientific">Coffea arabica</name>
    <name type="common">Arabian coffee</name>
    <dbReference type="NCBI Taxonomy" id="13443"/>
    <lineage>
        <taxon>Eukaryota</taxon>
        <taxon>Viridiplantae</taxon>
        <taxon>Streptophyta</taxon>
        <taxon>Embryophyta</taxon>
        <taxon>Tracheophyta</taxon>
        <taxon>Spermatophyta</taxon>
        <taxon>Magnoliopsida</taxon>
        <taxon>eudicotyledons</taxon>
        <taxon>Gunneridae</taxon>
        <taxon>Pentapetalae</taxon>
        <taxon>asterids</taxon>
        <taxon>lamiids</taxon>
        <taxon>Gentianales</taxon>
        <taxon>Rubiaceae</taxon>
        <taxon>Ixoroideae</taxon>
        <taxon>Gardenieae complex</taxon>
        <taxon>Bertiereae - Coffeeae clade</taxon>
        <taxon>Coffeeae</taxon>
        <taxon>Coffea</taxon>
    </lineage>
</organism>
<dbReference type="PANTHER" id="PTHR34271">
    <property type="entry name" value="NUCLEOLAR HISTONE METHYLTRANSFERASE-RELATED PROTEIN"/>
    <property type="match status" value="1"/>
</dbReference>
<feature type="compositionally biased region" description="Basic and acidic residues" evidence="1">
    <location>
        <begin position="141"/>
        <end position="170"/>
    </location>
</feature>
<dbReference type="Gene3D" id="1.10.8.850">
    <property type="entry name" value="Histone-lysine N methyltransferase , C-terminal domain-like"/>
    <property type="match status" value="1"/>
</dbReference>
<dbReference type="GeneID" id="113721337"/>
<feature type="domain" description="WIYLD" evidence="2">
    <location>
        <begin position="9"/>
        <end position="73"/>
    </location>
</feature>
<sequence>MAPRGRPRKSRDTRMDAAVDAMTKNYGFPEEIVKRVAKELLKEYEGDQGDEGWFFIEDCSYQVLVDALLLDQELNDRHDAPPNQKEDALPQNISLQDERAAEHALAEPSGVVSEANCSKVVENQLEANTKEDAGQLPSSVRDGKGWKDIGLDQSSSEKGRAAGISDKDEIGGSSQDCANSVILTPPSLTPTTPGGSSVSSPPENCPVLSPFPKISPPNVKRVQSKRRQPCNGWIFESDEEEDEDMIDLKPAIEWEHLSWGTVKKAKPGSRWDLRPEDI</sequence>
<gene>
    <name evidence="4" type="primary">LOC113721337</name>
</gene>
<reference evidence="3" key="1">
    <citation type="journal article" date="2025" name="Foods">
        <title>Unveiling the Microbial Signatures of Arabica Coffee Cherries: Insights into Ripeness Specific Diversity, Functional Traits, and Implications for Quality and Safety.</title>
        <authorList>
            <consortium name="RefSeq"/>
            <person name="Tenea G.N."/>
            <person name="Cifuentes V."/>
            <person name="Reyes P."/>
            <person name="Cevallos-Vallejos M."/>
        </authorList>
    </citation>
    <scope>NUCLEOTIDE SEQUENCE [LARGE SCALE GENOMIC DNA]</scope>
</reference>
<evidence type="ECO:0000313" key="3">
    <source>
        <dbReference type="Proteomes" id="UP001652660"/>
    </source>
</evidence>
<evidence type="ECO:0000256" key="1">
    <source>
        <dbReference type="SAM" id="MobiDB-lite"/>
    </source>
</evidence>
<accession>A0A6P6VHD6</accession>
<dbReference type="Pfam" id="PF10440">
    <property type="entry name" value="WIYLD"/>
    <property type="match status" value="1"/>
</dbReference>
<dbReference type="Proteomes" id="UP001652660">
    <property type="component" value="Chromosome 2c"/>
</dbReference>
<feature type="compositionally biased region" description="Low complexity" evidence="1">
    <location>
        <begin position="180"/>
        <end position="202"/>
    </location>
</feature>
<dbReference type="RefSeq" id="XP_027101342.1">
    <property type="nucleotide sequence ID" value="XM_027245541.2"/>
</dbReference>
<name>A0A6P6VHD6_COFAR</name>
<dbReference type="AlphaFoldDB" id="A0A6P6VHD6"/>
<evidence type="ECO:0000313" key="4">
    <source>
        <dbReference type="RefSeq" id="XP_027101342.1"/>
    </source>
</evidence>
<feature type="region of interest" description="Disordered" evidence="1">
    <location>
        <begin position="126"/>
        <end position="227"/>
    </location>
</feature>